<keyword evidence="4" id="KW-1185">Reference proteome</keyword>
<dbReference type="EMBL" id="JACHCA010000003">
    <property type="protein sequence ID" value="MBB6127358.1"/>
    <property type="molecule type" value="Genomic_DNA"/>
</dbReference>
<dbReference type="EMBL" id="JACHCB010000003">
    <property type="protein sequence ID" value="MBB6109047.1"/>
    <property type="molecule type" value="Genomic_DNA"/>
</dbReference>
<dbReference type="RefSeq" id="WP_076372408.1">
    <property type="nucleotide sequence ID" value="NZ_FTMG01000003.1"/>
</dbReference>
<accession>A0A1N6V6N3</accession>
<keyword evidence="1" id="KW-0472">Membrane</keyword>
<evidence type="ECO:0000256" key="1">
    <source>
        <dbReference type="SAM" id="Phobius"/>
    </source>
</evidence>
<keyword evidence="1" id="KW-0812">Transmembrane</keyword>
<proteinExistence type="predicted"/>
<dbReference type="AlphaFoldDB" id="A0A1N6V6N3"/>
<protein>
    <submittedName>
        <fullName evidence="2 3">Membrane protein YkgB</fullName>
    </submittedName>
</protein>
<dbReference type="Proteomes" id="UP000548326">
    <property type="component" value="Unassembled WGS sequence"/>
</dbReference>
<name>A0A1N6V6N3_9SPHI</name>
<organism evidence="3 5">
    <name type="scientific">Mucilaginibacter lappiensis</name>
    <dbReference type="NCBI Taxonomy" id="354630"/>
    <lineage>
        <taxon>Bacteria</taxon>
        <taxon>Pseudomonadati</taxon>
        <taxon>Bacteroidota</taxon>
        <taxon>Sphingobacteriia</taxon>
        <taxon>Sphingobacteriales</taxon>
        <taxon>Sphingobacteriaceae</taxon>
        <taxon>Mucilaginibacter</taxon>
    </lineage>
</organism>
<gene>
    <name evidence="3" type="ORF">HDF22_001464</name>
    <name evidence="2" type="ORF">HDF23_001790</name>
</gene>
<feature type="transmembrane region" description="Helical" evidence="1">
    <location>
        <begin position="95"/>
        <end position="113"/>
    </location>
</feature>
<sequence length="170" mass="18916">MVRRFINFAIATESSLVKWKVKNGLSILRVSLGIVFIWFGAIKFFHGLSAAEVIAGKTIYKLTFGLVKPIVALPILACWECTIGLGLIFKRWLSFTLLLLYFQMAGTMLPLFFFPHDTWTANIFVPTLLGQYIIKNLVLLSAGVVIGATVQGACLMEKDELIKTPESLIC</sequence>
<feature type="transmembrane region" description="Helical" evidence="1">
    <location>
        <begin position="27"/>
        <end position="46"/>
    </location>
</feature>
<reference evidence="4 5" key="1">
    <citation type="submission" date="2020-08" db="EMBL/GenBank/DDBJ databases">
        <title>Genomic Encyclopedia of Type Strains, Phase IV (KMG-V): Genome sequencing to study the core and pangenomes of soil and plant-associated prokaryotes.</title>
        <authorList>
            <person name="Whitman W."/>
        </authorList>
    </citation>
    <scope>NUCLEOTIDE SEQUENCE [LARGE SCALE GENOMIC DNA]</scope>
    <source>
        <strain evidence="2 4">ANJLi2</strain>
        <strain evidence="3 5">MP601</strain>
    </source>
</reference>
<dbReference type="Proteomes" id="UP000541583">
    <property type="component" value="Unassembled WGS sequence"/>
</dbReference>
<evidence type="ECO:0000313" key="5">
    <source>
        <dbReference type="Proteomes" id="UP000548326"/>
    </source>
</evidence>
<keyword evidence="1" id="KW-1133">Transmembrane helix</keyword>
<evidence type="ECO:0000313" key="2">
    <source>
        <dbReference type="EMBL" id="MBB6109047.1"/>
    </source>
</evidence>
<feature type="transmembrane region" description="Helical" evidence="1">
    <location>
        <begin position="133"/>
        <end position="155"/>
    </location>
</feature>
<evidence type="ECO:0000313" key="3">
    <source>
        <dbReference type="EMBL" id="MBB6127358.1"/>
    </source>
</evidence>
<dbReference type="STRING" id="354630.SAMN05421821_103284"/>
<evidence type="ECO:0000313" key="4">
    <source>
        <dbReference type="Proteomes" id="UP000541583"/>
    </source>
</evidence>
<comment type="caution">
    <text evidence="3">The sequence shown here is derived from an EMBL/GenBank/DDBJ whole genome shotgun (WGS) entry which is preliminary data.</text>
</comment>
<feature type="transmembrane region" description="Helical" evidence="1">
    <location>
        <begin position="66"/>
        <end position="88"/>
    </location>
</feature>